<evidence type="ECO:0000313" key="2">
    <source>
        <dbReference type="EMBL" id="RUL88587.1"/>
    </source>
</evidence>
<accession>A0A432MN17</accession>
<dbReference type="EMBL" id="RYZH01000009">
    <property type="protein sequence ID" value="RUL88587.1"/>
    <property type="molecule type" value="Genomic_DNA"/>
</dbReference>
<dbReference type="AlphaFoldDB" id="A0A432MN17"/>
<dbReference type="RefSeq" id="WP_126724513.1">
    <property type="nucleotide sequence ID" value="NZ_RYZH01000009.1"/>
</dbReference>
<gene>
    <name evidence="2" type="ORF">TsocGM_06600</name>
</gene>
<dbReference type="InterPro" id="IPR051347">
    <property type="entry name" value="Circadian_clock_KaiC-rel"/>
</dbReference>
<sequence length="300" mass="34261">MSGQRRRTRQGFGIETLDEMLGGGLVPGTLTVVAGATGVGKTQLGLRWAHEGLRAEGRRGVLCDLTSRGDSQNHSSYALDHFGWTLSPYPADANLNLPSVWDFSRPLGDWFHPFHRTGRRVTRHDLEYDEWHAWKTDLARVLRKSVEFFYANFVRGSRRVVVDGIEPTDRMSDSIQFEFFEYLYHQVLRKEDDWAARELFREHYRANEPHVMAHRYDHSSIGCLYLYTTPHVLLDDLMNQPIGEGDVFSNANTIILMGRTRQDGKMGRALYVAKHRGSACSDAIVPYRITDLGLEFDPTA</sequence>
<reference evidence="2 3" key="1">
    <citation type="submission" date="2018-12" db="EMBL/GenBank/DDBJ databases">
        <authorList>
            <person name="Toschakov S.V."/>
        </authorList>
    </citation>
    <scope>NUCLEOTIDE SEQUENCE [LARGE SCALE GENOMIC DNA]</scope>
    <source>
        <strain evidence="2 3">GM2012</strain>
    </source>
</reference>
<reference evidence="2 3" key="2">
    <citation type="submission" date="2019-01" db="EMBL/GenBank/DDBJ databases">
        <title>Tautonia sociabilis, a novel thermotolerant planctomycete of Isosphaeraceae family, isolated from a 4000 m deep subterranean habitat.</title>
        <authorList>
            <person name="Kovaleva O.L."/>
            <person name="Elcheninov A.G."/>
            <person name="Van Heerden E."/>
            <person name="Toshchakov S.V."/>
            <person name="Novikov A."/>
            <person name="Bonch-Osmolovskaya E.A."/>
            <person name="Kublanov I.V."/>
        </authorList>
    </citation>
    <scope>NUCLEOTIDE SEQUENCE [LARGE SCALE GENOMIC DNA]</scope>
    <source>
        <strain evidence="2 3">GM2012</strain>
    </source>
</reference>
<dbReference type="Pfam" id="PF06745">
    <property type="entry name" value="ATPase"/>
    <property type="match status" value="1"/>
</dbReference>
<dbReference type="InterPro" id="IPR027417">
    <property type="entry name" value="P-loop_NTPase"/>
</dbReference>
<protein>
    <submittedName>
        <fullName evidence="2">Recombinase RecA</fullName>
    </submittedName>
</protein>
<dbReference type="InterPro" id="IPR014774">
    <property type="entry name" value="KaiC-like_dom"/>
</dbReference>
<dbReference type="PANTHER" id="PTHR42926">
    <property type="match status" value="1"/>
</dbReference>
<proteinExistence type="predicted"/>
<dbReference type="Gene3D" id="3.40.50.300">
    <property type="entry name" value="P-loop containing nucleotide triphosphate hydrolases"/>
    <property type="match status" value="1"/>
</dbReference>
<name>A0A432MN17_9BACT</name>
<dbReference type="OrthoDB" id="248166at2"/>
<comment type="caution">
    <text evidence="2">The sequence shown here is derived from an EMBL/GenBank/DDBJ whole genome shotgun (WGS) entry which is preliminary data.</text>
</comment>
<dbReference type="PANTHER" id="PTHR42926:SF1">
    <property type="entry name" value="CIRCADIAN CLOCK OSCILLATOR PROTEIN KAIC 1"/>
    <property type="match status" value="1"/>
</dbReference>
<evidence type="ECO:0000259" key="1">
    <source>
        <dbReference type="Pfam" id="PF06745"/>
    </source>
</evidence>
<keyword evidence="3" id="KW-1185">Reference proteome</keyword>
<dbReference type="Proteomes" id="UP000280296">
    <property type="component" value="Unassembled WGS sequence"/>
</dbReference>
<organism evidence="2 3">
    <name type="scientific">Tautonia sociabilis</name>
    <dbReference type="NCBI Taxonomy" id="2080755"/>
    <lineage>
        <taxon>Bacteria</taxon>
        <taxon>Pseudomonadati</taxon>
        <taxon>Planctomycetota</taxon>
        <taxon>Planctomycetia</taxon>
        <taxon>Isosphaerales</taxon>
        <taxon>Isosphaeraceae</taxon>
        <taxon>Tautonia</taxon>
    </lineage>
</organism>
<dbReference type="SUPFAM" id="SSF52540">
    <property type="entry name" value="P-loop containing nucleoside triphosphate hydrolases"/>
    <property type="match status" value="1"/>
</dbReference>
<evidence type="ECO:0000313" key="3">
    <source>
        <dbReference type="Proteomes" id="UP000280296"/>
    </source>
</evidence>
<feature type="domain" description="KaiC-like" evidence="1">
    <location>
        <begin position="13"/>
        <end position="93"/>
    </location>
</feature>